<keyword evidence="6" id="KW-1185">Reference proteome</keyword>
<name>A0A3A6R363_9VIBR</name>
<dbReference type="InterPro" id="IPR032687">
    <property type="entry name" value="AraC-type_N"/>
</dbReference>
<dbReference type="RefSeq" id="WP_120029095.1">
    <property type="nucleotide sequence ID" value="NZ_QVMU01000001.1"/>
</dbReference>
<dbReference type="GO" id="GO:0003700">
    <property type="term" value="F:DNA-binding transcription factor activity"/>
    <property type="evidence" value="ECO:0007669"/>
    <property type="project" value="InterPro"/>
</dbReference>
<dbReference type="PANTHER" id="PTHR47894">
    <property type="entry name" value="HTH-TYPE TRANSCRIPTIONAL REGULATOR GADX"/>
    <property type="match status" value="1"/>
</dbReference>
<dbReference type="Gene3D" id="1.10.10.60">
    <property type="entry name" value="Homeodomain-like"/>
    <property type="match status" value="1"/>
</dbReference>
<sequence>MQKIRFIRALGVRDTHLYTKRRYQLEPNSLGVPDSIFEQPMTLIPLSEINVWLNALEQHTNNPDIILDSTQSINPNQFGSLSRWMMSSVDLASTIRRVNYGLNVLQSGAFLSGSQSGNIIKWTYHNPFIEPHCKVHDGVRLAVFLTKVLREYVGDSFSPMRIMLPGIRQNREKYTQFFGCDVEWNHTNTEVWFHSDLRLTTRLTKTQDQRRLSLNFADLDDLFNMPEPEDEIKTIYEIVNYSCHYGLPTVERASSLLGMSNQQFQRRLHSLGMSFTQVSAYVLSNAAVALMAKAVPIEEIARRLGYHSLASFNRMFKKQRGVTPQQFLQRFYVP</sequence>
<dbReference type="EMBL" id="QVMU01000001">
    <property type="protein sequence ID" value="RJX75339.1"/>
    <property type="molecule type" value="Genomic_DNA"/>
</dbReference>
<dbReference type="OrthoDB" id="6252225at2"/>
<dbReference type="GO" id="GO:0005829">
    <property type="term" value="C:cytosol"/>
    <property type="evidence" value="ECO:0007669"/>
    <property type="project" value="TreeGrafter"/>
</dbReference>
<evidence type="ECO:0000313" key="5">
    <source>
        <dbReference type="EMBL" id="RJX75339.1"/>
    </source>
</evidence>
<evidence type="ECO:0000256" key="3">
    <source>
        <dbReference type="ARBA" id="ARBA00023163"/>
    </source>
</evidence>
<evidence type="ECO:0000259" key="4">
    <source>
        <dbReference type="PROSITE" id="PS01124"/>
    </source>
</evidence>
<dbReference type="PROSITE" id="PS01124">
    <property type="entry name" value="HTH_ARAC_FAMILY_2"/>
    <property type="match status" value="1"/>
</dbReference>
<dbReference type="PANTHER" id="PTHR47894:SF4">
    <property type="entry name" value="HTH-TYPE TRANSCRIPTIONAL REGULATOR GADX"/>
    <property type="match status" value="1"/>
</dbReference>
<dbReference type="InterPro" id="IPR018060">
    <property type="entry name" value="HTH_AraC"/>
</dbReference>
<dbReference type="InterPro" id="IPR009057">
    <property type="entry name" value="Homeodomain-like_sf"/>
</dbReference>
<protein>
    <submittedName>
        <fullName evidence="5">AraC family transcriptional regulator</fullName>
    </submittedName>
</protein>
<dbReference type="PRINTS" id="PR00032">
    <property type="entry name" value="HTHARAC"/>
</dbReference>
<organism evidence="5 6">
    <name type="scientific">Vibrio sinensis</name>
    <dbReference type="NCBI Taxonomy" id="2302434"/>
    <lineage>
        <taxon>Bacteria</taxon>
        <taxon>Pseudomonadati</taxon>
        <taxon>Pseudomonadota</taxon>
        <taxon>Gammaproteobacteria</taxon>
        <taxon>Vibrionales</taxon>
        <taxon>Vibrionaceae</taxon>
        <taxon>Vibrio</taxon>
    </lineage>
</organism>
<dbReference type="Pfam" id="PF12833">
    <property type="entry name" value="HTH_18"/>
    <property type="match status" value="1"/>
</dbReference>
<gene>
    <name evidence="5" type="ORF">DZ860_01255</name>
</gene>
<dbReference type="AlphaFoldDB" id="A0A3A6R363"/>
<dbReference type="InterPro" id="IPR020449">
    <property type="entry name" value="Tscrpt_reg_AraC-type_HTH"/>
</dbReference>
<keyword evidence="3" id="KW-0804">Transcription</keyword>
<accession>A0A3A6R363</accession>
<keyword evidence="1" id="KW-0805">Transcription regulation</keyword>
<dbReference type="Pfam" id="PF12625">
    <property type="entry name" value="Arabinose_bd"/>
    <property type="match status" value="1"/>
</dbReference>
<dbReference type="SUPFAM" id="SSF46689">
    <property type="entry name" value="Homeodomain-like"/>
    <property type="match status" value="1"/>
</dbReference>
<comment type="caution">
    <text evidence="5">The sequence shown here is derived from an EMBL/GenBank/DDBJ whole genome shotgun (WGS) entry which is preliminary data.</text>
</comment>
<evidence type="ECO:0000313" key="6">
    <source>
        <dbReference type="Proteomes" id="UP000273252"/>
    </source>
</evidence>
<feature type="domain" description="HTH araC/xylS-type" evidence="4">
    <location>
        <begin position="283"/>
        <end position="330"/>
    </location>
</feature>
<dbReference type="SMART" id="SM00342">
    <property type="entry name" value="HTH_ARAC"/>
    <property type="match status" value="1"/>
</dbReference>
<evidence type="ECO:0000256" key="1">
    <source>
        <dbReference type="ARBA" id="ARBA00023015"/>
    </source>
</evidence>
<proteinExistence type="predicted"/>
<dbReference type="Proteomes" id="UP000273252">
    <property type="component" value="Unassembled WGS sequence"/>
</dbReference>
<reference evidence="5 6" key="1">
    <citation type="submission" date="2018-08" db="EMBL/GenBank/DDBJ databases">
        <title>Vibrio isolated from the Eastern China Marginal Seas.</title>
        <authorList>
            <person name="Li Y."/>
        </authorList>
    </citation>
    <scope>NUCLEOTIDE SEQUENCE [LARGE SCALE GENOMIC DNA]</scope>
    <source>
        <strain evidence="5 6">BEI233</strain>
    </source>
</reference>
<keyword evidence="2" id="KW-0238">DNA-binding</keyword>
<dbReference type="GO" id="GO:0000976">
    <property type="term" value="F:transcription cis-regulatory region binding"/>
    <property type="evidence" value="ECO:0007669"/>
    <property type="project" value="TreeGrafter"/>
</dbReference>
<evidence type="ECO:0000256" key="2">
    <source>
        <dbReference type="ARBA" id="ARBA00023125"/>
    </source>
</evidence>